<reference evidence="1 2" key="1">
    <citation type="submission" date="2011-11" db="EMBL/GenBank/DDBJ databases">
        <title>The Noncontiguous Finished sequence of Saccharomonospora cyanea NA-134.</title>
        <authorList>
            <consortium name="US DOE Joint Genome Institute"/>
            <person name="Lucas S."/>
            <person name="Han J."/>
            <person name="Lapidus A."/>
            <person name="Cheng J.-F."/>
            <person name="Goodwin L."/>
            <person name="Pitluck S."/>
            <person name="Peters L."/>
            <person name="Ovchinnikova G."/>
            <person name="Lu M."/>
            <person name="Detter J.C."/>
            <person name="Han C."/>
            <person name="Tapia R."/>
            <person name="Land M."/>
            <person name="Hauser L."/>
            <person name="Kyrpides N."/>
            <person name="Ivanova N."/>
            <person name="Pagani I."/>
            <person name="Brambilla E.-M."/>
            <person name="Klenk H.-P."/>
            <person name="Woyke T."/>
        </authorList>
    </citation>
    <scope>NUCLEOTIDE SEQUENCE [LARGE SCALE GENOMIC DNA]</scope>
    <source>
        <strain evidence="1 2">NA-134</strain>
    </source>
</reference>
<gene>
    <name evidence="1" type="ORF">SaccyDRAFT_2595</name>
</gene>
<dbReference type="RefSeq" id="WP_005456655.1">
    <property type="nucleotide sequence ID" value="NZ_CM001440.1"/>
</dbReference>
<dbReference type="EMBL" id="CM001440">
    <property type="protein sequence ID" value="EHR61454.1"/>
    <property type="molecule type" value="Genomic_DNA"/>
</dbReference>
<sequence>MSRERVVLAAGETRPYDRNAWAGLLVVVAAGELELETLHGLRQRFGHGSVLSLAGLSLRLLRAVTPTTLITVRRR</sequence>
<dbReference type="AlphaFoldDB" id="H5XF44"/>
<name>H5XF44_9PSEU</name>
<evidence type="ECO:0000313" key="1">
    <source>
        <dbReference type="EMBL" id="EHR61454.1"/>
    </source>
</evidence>
<protein>
    <submittedName>
        <fullName evidence="1">Uncharacterized protein</fullName>
    </submittedName>
</protein>
<dbReference type="Proteomes" id="UP000002791">
    <property type="component" value="Chromosome"/>
</dbReference>
<proteinExistence type="predicted"/>
<accession>H5XF44</accession>
<dbReference type="STRING" id="882082.SaccyDRAFT_2595"/>
<keyword evidence="2" id="KW-1185">Reference proteome</keyword>
<dbReference type="HOGENOM" id="CLU_174096_0_0_11"/>
<evidence type="ECO:0000313" key="2">
    <source>
        <dbReference type="Proteomes" id="UP000002791"/>
    </source>
</evidence>
<organism evidence="1 2">
    <name type="scientific">Saccharomonospora cyanea NA-134</name>
    <dbReference type="NCBI Taxonomy" id="882082"/>
    <lineage>
        <taxon>Bacteria</taxon>
        <taxon>Bacillati</taxon>
        <taxon>Actinomycetota</taxon>
        <taxon>Actinomycetes</taxon>
        <taxon>Pseudonocardiales</taxon>
        <taxon>Pseudonocardiaceae</taxon>
        <taxon>Saccharomonospora</taxon>
    </lineage>
</organism>